<gene>
    <name evidence="9" type="ORF">VOLCADRAFT_44638</name>
</gene>
<evidence type="ECO:0000313" key="10">
    <source>
        <dbReference type="Proteomes" id="UP000001058"/>
    </source>
</evidence>
<accession>D8TSC5</accession>
<evidence type="ECO:0000256" key="7">
    <source>
        <dbReference type="ARBA" id="ARBA00023136"/>
    </source>
</evidence>
<evidence type="ECO:0000256" key="1">
    <source>
        <dbReference type="ARBA" id="ARBA00004429"/>
    </source>
</evidence>
<feature type="non-terminal residue" evidence="9">
    <location>
        <position position="1"/>
    </location>
</feature>
<reference evidence="9 10" key="1">
    <citation type="journal article" date="2010" name="Science">
        <title>Genomic analysis of organismal complexity in the multicellular green alga Volvox carteri.</title>
        <authorList>
            <person name="Prochnik S.E."/>
            <person name="Umen J."/>
            <person name="Nedelcu A.M."/>
            <person name="Hallmann A."/>
            <person name="Miller S.M."/>
            <person name="Nishii I."/>
            <person name="Ferris P."/>
            <person name="Kuo A."/>
            <person name="Mitros T."/>
            <person name="Fritz-Laylin L.K."/>
            <person name="Hellsten U."/>
            <person name="Chapman J."/>
            <person name="Simakov O."/>
            <person name="Rensing S.A."/>
            <person name="Terry A."/>
            <person name="Pangilinan J."/>
            <person name="Kapitonov V."/>
            <person name="Jurka J."/>
            <person name="Salamov A."/>
            <person name="Shapiro H."/>
            <person name="Schmutz J."/>
            <person name="Grimwood J."/>
            <person name="Lindquist E."/>
            <person name="Lucas S."/>
            <person name="Grigoriev I.V."/>
            <person name="Schmitt R."/>
            <person name="Kirk D."/>
            <person name="Rokhsar D.S."/>
        </authorList>
    </citation>
    <scope>NUCLEOTIDE SEQUENCE [LARGE SCALE GENOMIC DNA]</scope>
    <source>
        <strain evidence="10">f. Nagariensis / Eve</strain>
    </source>
</reference>
<evidence type="ECO:0000256" key="8">
    <source>
        <dbReference type="SAM" id="Phobius"/>
    </source>
</evidence>
<feature type="transmembrane region" description="Helical" evidence="8">
    <location>
        <begin position="20"/>
        <end position="40"/>
    </location>
</feature>
<dbReference type="EMBL" id="GL378334">
    <property type="protein sequence ID" value="EFJ49671.1"/>
    <property type="molecule type" value="Genomic_DNA"/>
</dbReference>
<keyword evidence="7 8" id="KW-0472">Membrane</keyword>
<dbReference type="InParanoid" id="D8TSC5"/>
<keyword evidence="4" id="KW-0997">Cell inner membrane</keyword>
<dbReference type="GO" id="GO:0005886">
    <property type="term" value="C:plasma membrane"/>
    <property type="evidence" value="ECO:0007669"/>
    <property type="project" value="UniProtKB-SubCell"/>
</dbReference>
<comment type="subcellular location">
    <subcellularLocation>
        <location evidence="1">Cell inner membrane</location>
        <topology evidence="1">Multi-pass membrane protein</topology>
    </subcellularLocation>
</comment>
<keyword evidence="6 8" id="KW-1133">Transmembrane helix</keyword>
<dbReference type="RefSeq" id="XP_002949178.1">
    <property type="nucleotide sequence ID" value="XM_002949132.1"/>
</dbReference>
<dbReference type="OrthoDB" id="204942at2759"/>
<dbReference type="InterPro" id="IPR018227">
    <property type="entry name" value="Amino_acid_transport_2"/>
</dbReference>
<evidence type="ECO:0000256" key="3">
    <source>
        <dbReference type="ARBA" id="ARBA00022475"/>
    </source>
</evidence>
<keyword evidence="2" id="KW-0813">Transport</keyword>
<feature type="transmembrane region" description="Helical" evidence="8">
    <location>
        <begin position="83"/>
        <end position="103"/>
    </location>
</feature>
<evidence type="ECO:0000256" key="6">
    <source>
        <dbReference type="ARBA" id="ARBA00022989"/>
    </source>
</evidence>
<evidence type="ECO:0000256" key="4">
    <source>
        <dbReference type="ARBA" id="ARBA00022519"/>
    </source>
</evidence>
<feature type="transmembrane region" description="Helical" evidence="8">
    <location>
        <begin position="247"/>
        <end position="269"/>
    </location>
</feature>
<feature type="transmembrane region" description="Helical" evidence="8">
    <location>
        <begin position="115"/>
        <end position="137"/>
    </location>
</feature>
<organism evidence="10">
    <name type="scientific">Volvox carteri f. nagariensis</name>
    <dbReference type="NCBI Taxonomy" id="3068"/>
    <lineage>
        <taxon>Eukaryota</taxon>
        <taxon>Viridiplantae</taxon>
        <taxon>Chlorophyta</taxon>
        <taxon>core chlorophytes</taxon>
        <taxon>Chlorophyceae</taxon>
        <taxon>CS clade</taxon>
        <taxon>Chlamydomonadales</taxon>
        <taxon>Volvocaceae</taxon>
        <taxon>Volvox</taxon>
    </lineage>
</organism>
<keyword evidence="5 8" id="KW-0812">Transmembrane</keyword>
<dbReference type="GeneID" id="9623883"/>
<dbReference type="PANTHER" id="PTHR32195">
    <property type="entry name" value="OS07G0662800 PROTEIN"/>
    <property type="match status" value="1"/>
</dbReference>
<dbReference type="PANTHER" id="PTHR32195:SF26">
    <property type="entry name" value="TRYPTOPHAN OR TYROSINE TRANSPORTER PROTEIN"/>
    <property type="match status" value="1"/>
</dbReference>
<feature type="transmembrane region" description="Helical" evidence="8">
    <location>
        <begin position="149"/>
        <end position="174"/>
    </location>
</feature>
<dbReference type="AlphaFoldDB" id="D8TSC5"/>
<dbReference type="Pfam" id="PF03222">
    <property type="entry name" value="Trp_Tyr_perm"/>
    <property type="match status" value="1"/>
</dbReference>
<keyword evidence="3" id="KW-1003">Cell membrane</keyword>
<keyword evidence="10" id="KW-1185">Reference proteome</keyword>
<feature type="transmembrane region" description="Helical" evidence="8">
    <location>
        <begin position="52"/>
        <end position="71"/>
    </location>
</feature>
<dbReference type="KEGG" id="vcn:VOLCADRAFT_44638"/>
<dbReference type="FunCoup" id="D8TSC5">
    <property type="interactions" value="116"/>
</dbReference>
<feature type="transmembrane region" description="Helical" evidence="8">
    <location>
        <begin position="210"/>
        <end position="235"/>
    </location>
</feature>
<evidence type="ECO:0000313" key="9">
    <source>
        <dbReference type="EMBL" id="EFJ49671.1"/>
    </source>
</evidence>
<proteinExistence type="predicted"/>
<sequence length="276" mass="27518">GISNVTFATMAEKTLGTTGASAATFLYIFHNYALLVAYVARAGQIMASAGNLTPLAGAALFAVGFGGICYACTPRQFDRINGLLLGLAGASFTALLVVAGSHIDLPVLSRADWSAVPPTIPVIALAFVYHNIVPVVVNNLECDAAKVAVAVDAAATAAAAAAAAAASAAVAGVAEGGGGVVSSAELTAALDPLALLQRAGGPVVGPLVQVFSFLAIATSFTGFVLAAVDFLPDAFKPLAAVPREARYALVVLPPIVLSTASPGIFFASLDIAGTYG</sequence>
<dbReference type="STRING" id="3068.D8TSC5"/>
<feature type="non-terminal residue" evidence="9">
    <location>
        <position position="276"/>
    </location>
</feature>
<evidence type="ECO:0000256" key="2">
    <source>
        <dbReference type="ARBA" id="ARBA00022448"/>
    </source>
</evidence>
<dbReference type="GO" id="GO:0003333">
    <property type="term" value="P:amino acid transmembrane transport"/>
    <property type="evidence" value="ECO:0007669"/>
    <property type="project" value="InterPro"/>
</dbReference>
<evidence type="ECO:0000256" key="5">
    <source>
        <dbReference type="ARBA" id="ARBA00022692"/>
    </source>
</evidence>
<dbReference type="Proteomes" id="UP000001058">
    <property type="component" value="Unassembled WGS sequence"/>
</dbReference>
<dbReference type="eggNOG" id="ENOG502QSPD">
    <property type="taxonomic scope" value="Eukaryota"/>
</dbReference>
<protein>
    <submittedName>
        <fullName evidence="9">Uncharacterized protein</fullName>
    </submittedName>
</protein>
<name>D8TSC5_VOLCA</name>